<gene>
    <name evidence="1" type="ORF">ENU96_06340</name>
</gene>
<proteinExistence type="predicted"/>
<comment type="caution">
    <text evidence="1">The sequence shown here is derived from an EMBL/GenBank/DDBJ whole genome shotgun (WGS) entry which is preliminary data.</text>
</comment>
<dbReference type="AlphaFoldDB" id="A0A7V3YMH1"/>
<accession>A0A7V3YMH1</accession>
<evidence type="ECO:0000313" key="1">
    <source>
        <dbReference type="EMBL" id="HGI75276.1"/>
    </source>
</evidence>
<reference evidence="1" key="1">
    <citation type="journal article" date="2020" name="mSystems">
        <title>Genome- and Community-Level Interaction Insights into Carbon Utilization and Element Cycling Functions of Hydrothermarchaeota in Hydrothermal Sediment.</title>
        <authorList>
            <person name="Zhou Z."/>
            <person name="Liu Y."/>
            <person name="Xu W."/>
            <person name="Pan J."/>
            <person name="Luo Z.H."/>
            <person name="Li M."/>
        </authorList>
    </citation>
    <scope>NUCLEOTIDE SEQUENCE [LARGE SCALE GENOMIC DNA]</scope>
    <source>
        <strain evidence="1">SpSt-716</strain>
    </source>
</reference>
<sequence length="82" mass="9193">MKGWQMKDLKDLAARAGGRVLVCGSVGEAFEKAQDLAAKVRLYRVKGEESYFVALPDRGEENDRILKEMNEKTALEFEEVTG</sequence>
<organism evidence="1">
    <name type="scientific">Candidatus Caldatribacterium californiense</name>
    <dbReference type="NCBI Taxonomy" id="1454726"/>
    <lineage>
        <taxon>Bacteria</taxon>
        <taxon>Pseudomonadati</taxon>
        <taxon>Atribacterota</taxon>
        <taxon>Atribacteria</taxon>
        <taxon>Atribacterales</taxon>
        <taxon>Candidatus Caldatribacteriaceae</taxon>
        <taxon>Candidatus Caldatribacterium</taxon>
    </lineage>
</organism>
<protein>
    <submittedName>
        <fullName evidence="1">Uncharacterized protein</fullName>
    </submittedName>
</protein>
<dbReference type="EMBL" id="DTEN01000246">
    <property type="protein sequence ID" value="HGI75276.1"/>
    <property type="molecule type" value="Genomic_DNA"/>
</dbReference>
<name>A0A7V3YMH1_9BACT</name>